<keyword evidence="4" id="KW-1185">Reference proteome</keyword>
<evidence type="ECO:0000313" key="3">
    <source>
        <dbReference type="EMBL" id="GES99770.1"/>
    </source>
</evidence>
<evidence type="ECO:0000313" key="2">
    <source>
        <dbReference type="EMBL" id="GBB85211.1"/>
    </source>
</evidence>
<name>A0A2Z6QKE0_9GLOM</name>
<dbReference type="Proteomes" id="UP000615446">
    <property type="component" value="Unassembled WGS sequence"/>
</dbReference>
<protein>
    <submittedName>
        <fullName evidence="2">Uncharacterized protein</fullName>
    </submittedName>
</protein>
<keyword evidence="1" id="KW-0175">Coiled coil</keyword>
<accession>A0A2Z6QKE0</accession>
<feature type="coiled-coil region" evidence="1">
    <location>
        <begin position="34"/>
        <end position="78"/>
    </location>
</feature>
<reference evidence="3" key="2">
    <citation type="submission" date="2019-10" db="EMBL/GenBank/DDBJ databases">
        <title>Conservation and host-specific expression of non-tandemly repeated heterogenous ribosome RNA gene in arbuscular mycorrhizal fungi.</title>
        <authorList>
            <person name="Maeda T."/>
            <person name="Kobayashi Y."/>
            <person name="Nakagawa T."/>
            <person name="Ezawa T."/>
            <person name="Yamaguchi K."/>
            <person name="Bino T."/>
            <person name="Nishimoto Y."/>
            <person name="Shigenobu S."/>
            <person name="Kawaguchi M."/>
        </authorList>
    </citation>
    <scope>NUCLEOTIDE SEQUENCE</scope>
    <source>
        <strain evidence="3">HR1</strain>
    </source>
</reference>
<dbReference type="Proteomes" id="UP000247702">
    <property type="component" value="Unassembled WGS sequence"/>
</dbReference>
<dbReference type="AlphaFoldDB" id="A0A2Z6QKE0"/>
<reference evidence="2 4" key="1">
    <citation type="submission" date="2017-11" db="EMBL/GenBank/DDBJ databases">
        <title>The genome of Rhizophagus clarus HR1 reveals common genetic basis of auxotrophy among arbuscular mycorrhizal fungi.</title>
        <authorList>
            <person name="Kobayashi Y."/>
        </authorList>
    </citation>
    <scope>NUCLEOTIDE SEQUENCE [LARGE SCALE GENOMIC DNA]</scope>
    <source>
        <strain evidence="2 4">HR1</strain>
    </source>
</reference>
<comment type="caution">
    <text evidence="2">The sequence shown here is derived from an EMBL/GenBank/DDBJ whole genome shotgun (WGS) entry which is preliminary data.</text>
</comment>
<sequence>MGKPSKSYRKPRSESAFNNRLQFQEHKCQLTGSLKKAQQELKEIKMMLKKQEKREKMIREREAEKRKKQENNVNDEENWLAHFMDSLEICDYKGSMV</sequence>
<gene>
    <name evidence="3" type="ORF">RCL2_002625400</name>
    <name evidence="2" type="ORF">RclHR1_11780003</name>
</gene>
<evidence type="ECO:0000313" key="4">
    <source>
        <dbReference type="Proteomes" id="UP000247702"/>
    </source>
</evidence>
<evidence type="ECO:0000256" key="1">
    <source>
        <dbReference type="SAM" id="Coils"/>
    </source>
</evidence>
<proteinExistence type="predicted"/>
<dbReference type="EMBL" id="BEXD01000200">
    <property type="protein sequence ID" value="GBB85211.1"/>
    <property type="molecule type" value="Genomic_DNA"/>
</dbReference>
<dbReference type="EMBL" id="BLAL01000285">
    <property type="protein sequence ID" value="GES99770.1"/>
    <property type="molecule type" value="Genomic_DNA"/>
</dbReference>
<organism evidence="2 4">
    <name type="scientific">Rhizophagus clarus</name>
    <dbReference type="NCBI Taxonomy" id="94130"/>
    <lineage>
        <taxon>Eukaryota</taxon>
        <taxon>Fungi</taxon>
        <taxon>Fungi incertae sedis</taxon>
        <taxon>Mucoromycota</taxon>
        <taxon>Glomeromycotina</taxon>
        <taxon>Glomeromycetes</taxon>
        <taxon>Glomerales</taxon>
        <taxon>Glomeraceae</taxon>
        <taxon>Rhizophagus</taxon>
    </lineage>
</organism>